<proteinExistence type="predicted"/>
<evidence type="ECO:0000313" key="5">
    <source>
        <dbReference type="Proteomes" id="UP000264294"/>
    </source>
</evidence>
<dbReference type="PANTHER" id="PTHR38433:SF1">
    <property type="entry name" value="DUF1641 DOMAIN-CONTAINING PROTEIN"/>
    <property type="match status" value="1"/>
</dbReference>
<dbReference type="EMBL" id="QVOD01000005">
    <property type="protein sequence ID" value="RFT67778.1"/>
    <property type="molecule type" value="Genomic_DNA"/>
</dbReference>
<dbReference type="STRING" id="1405.B7492_09150"/>
<dbReference type="AlphaFoldDB" id="A0A090YVI4"/>
<reference evidence="3 5" key="2">
    <citation type="submission" date="2018-08" db="EMBL/GenBank/DDBJ databases">
        <title>Bacillus clarus sp. nov. strain PS00077A.</title>
        <authorList>
            <person name="Mendez Acevedo M."/>
            <person name="Carroll L."/>
            <person name="Mukherjee M."/>
            <person name="Wiedmann M."/>
            <person name="Kovac J."/>
        </authorList>
    </citation>
    <scope>NUCLEOTIDE SEQUENCE [LARGE SCALE GENOMIC DNA]</scope>
    <source>
        <strain evidence="3 5">PS00077A</strain>
    </source>
</reference>
<keyword evidence="5" id="KW-1185">Reference proteome</keyword>
<evidence type="ECO:0000313" key="3">
    <source>
        <dbReference type="EMBL" id="RFT67778.1"/>
    </source>
</evidence>
<comment type="caution">
    <text evidence="2">The sequence shown here is derived from an EMBL/GenBank/DDBJ whole genome shotgun (WGS) entry which is preliminary data.</text>
</comment>
<evidence type="ECO:0000256" key="1">
    <source>
        <dbReference type="SAM" id="Coils"/>
    </source>
</evidence>
<evidence type="ECO:0000313" key="2">
    <source>
        <dbReference type="EMBL" id="KFN02874.1"/>
    </source>
</evidence>
<dbReference type="RefSeq" id="WP_042979304.1">
    <property type="nucleotide sequence ID" value="NZ_JMQC01000008.1"/>
</dbReference>
<name>A0A090YVI4_9BACI</name>
<keyword evidence="1" id="KW-0175">Coiled coil</keyword>
<organism evidence="2 4">
    <name type="scientific">Bacillus clarus</name>
    <dbReference type="NCBI Taxonomy" id="2338372"/>
    <lineage>
        <taxon>Bacteria</taxon>
        <taxon>Bacillati</taxon>
        <taxon>Bacillota</taxon>
        <taxon>Bacilli</taxon>
        <taxon>Bacillales</taxon>
        <taxon>Bacillaceae</taxon>
        <taxon>Bacillus</taxon>
        <taxon>Bacillus cereus group</taxon>
    </lineage>
</organism>
<dbReference type="EMBL" id="JMQC01000008">
    <property type="protein sequence ID" value="KFN02874.1"/>
    <property type="molecule type" value="Genomic_DNA"/>
</dbReference>
<reference evidence="2 4" key="1">
    <citation type="submission" date="2014-04" db="EMBL/GenBank/DDBJ databases">
        <authorList>
            <person name="Bishop-Lilly K.A."/>
            <person name="Broomall S.M."/>
            <person name="Chain P.S."/>
            <person name="Chertkov O."/>
            <person name="Coyne S.R."/>
            <person name="Daligault H.E."/>
            <person name="Davenport K.W."/>
            <person name="Erkkila T."/>
            <person name="Frey K.G."/>
            <person name="Gibbons H.S."/>
            <person name="Gu W."/>
            <person name="Jaissle J."/>
            <person name="Johnson S.L."/>
            <person name="Koroleva G.I."/>
            <person name="Ladner J.T."/>
            <person name="Lo C.-C."/>
            <person name="Minogue T.D."/>
            <person name="Munk C."/>
            <person name="Palacios G.F."/>
            <person name="Redden C.L."/>
            <person name="Rosenzweig C.N."/>
            <person name="Scholz M.B."/>
            <person name="Teshima H."/>
            <person name="Xu Y."/>
        </authorList>
    </citation>
    <scope>NUCLEOTIDE SEQUENCE [LARGE SCALE GENOMIC DNA]</scope>
    <source>
        <strain evidence="2 4">BHP</strain>
    </source>
</reference>
<evidence type="ECO:0000313" key="4">
    <source>
        <dbReference type="Proteomes" id="UP000029389"/>
    </source>
</evidence>
<dbReference type="InterPro" id="IPR012440">
    <property type="entry name" value="DUF1641"/>
</dbReference>
<dbReference type="PATRIC" id="fig|1405.8.peg.871"/>
<dbReference type="Proteomes" id="UP000264294">
    <property type="component" value="Unassembled WGS sequence"/>
</dbReference>
<dbReference type="Pfam" id="PF07849">
    <property type="entry name" value="DUF1641"/>
    <property type="match status" value="1"/>
</dbReference>
<sequence length="160" mass="17499">MAAPIKAIQKQELTEEEQKQQKLEDLKLLLANNEEALNQMFNIVGELNDIGVLEAANSMLKAKEPIAKIVLGQVTREPVTNLINNMMGAAGALTELNPELTKKLVSSVLTGMDEGNQHLQSNKKVGILDLMKVLKDPDINRAIGFGLHFLKGMGKGLKDE</sequence>
<dbReference type="Proteomes" id="UP000029389">
    <property type="component" value="Unassembled WGS sequence"/>
</dbReference>
<protein>
    <submittedName>
        <fullName evidence="3">DUF1641 domain-containing protein</fullName>
    </submittedName>
</protein>
<feature type="coiled-coil region" evidence="1">
    <location>
        <begin position="6"/>
        <end position="39"/>
    </location>
</feature>
<gene>
    <name evidence="3" type="ORF">D0U04_06710</name>
    <name evidence="2" type="ORF">DJ93_693</name>
</gene>
<dbReference type="eggNOG" id="COG2427">
    <property type="taxonomic scope" value="Bacteria"/>
</dbReference>
<dbReference type="PANTHER" id="PTHR38433">
    <property type="match status" value="1"/>
</dbReference>
<accession>A0A090YVI4</accession>